<keyword evidence="4" id="KW-0274">FAD</keyword>
<dbReference type="Pfam" id="PF01266">
    <property type="entry name" value="DAO"/>
    <property type="match status" value="1"/>
</dbReference>
<dbReference type="EC" id="1.1.5.3" evidence="6"/>
<dbReference type="SUPFAM" id="SSF51905">
    <property type="entry name" value="FAD/NAD(P)-binding domain"/>
    <property type="match status" value="1"/>
</dbReference>
<dbReference type="InterPro" id="IPR038299">
    <property type="entry name" value="DAO_C_sf"/>
</dbReference>
<feature type="domain" description="Alpha-glycerophosphate oxidase C-terminal" evidence="8">
    <location>
        <begin position="394"/>
        <end position="502"/>
    </location>
</feature>
<dbReference type="OrthoDB" id="9766796at2"/>
<reference evidence="9 10" key="1">
    <citation type="submission" date="2018-09" db="EMBL/GenBank/DDBJ databases">
        <title>Marinorhizobium profundi gen. nov., sp. nov., isolated from a deep-sea sediment sample from the New Britain Trench and proposal of Marinorhizobiaceae fam. nov. in the order Rhizobiales of the class Alphaproteobacteria.</title>
        <authorList>
            <person name="Cao J."/>
        </authorList>
    </citation>
    <scope>NUCLEOTIDE SEQUENCE [LARGE SCALE GENOMIC DNA]</scope>
    <source>
        <strain evidence="9 10">WS11</strain>
    </source>
</reference>
<dbReference type="NCBIfam" id="NF008899">
    <property type="entry name" value="PRK12266.1"/>
    <property type="match status" value="1"/>
</dbReference>
<dbReference type="NCBIfam" id="NF009906">
    <property type="entry name" value="PRK13369.1"/>
    <property type="match status" value="1"/>
</dbReference>
<name>A0A3Q8XN29_9HYPH</name>
<gene>
    <name evidence="9" type="ORF">D5400_07350</name>
</gene>
<dbReference type="GO" id="GO:0009331">
    <property type="term" value="C:glycerol-3-phosphate dehydrogenase (FAD) complex"/>
    <property type="evidence" value="ECO:0007669"/>
    <property type="project" value="UniProtKB-UniRule"/>
</dbReference>
<dbReference type="PROSITE" id="PS00977">
    <property type="entry name" value="FAD_G3PDH_1"/>
    <property type="match status" value="1"/>
</dbReference>
<dbReference type="PROSITE" id="PS00978">
    <property type="entry name" value="FAD_G3PDH_2"/>
    <property type="match status" value="1"/>
</dbReference>
<comment type="catalytic activity">
    <reaction evidence="6">
        <text>a quinone + sn-glycerol 3-phosphate = dihydroxyacetone phosphate + a quinol</text>
        <dbReference type="Rhea" id="RHEA:18977"/>
        <dbReference type="ChEBI" id="CHEBI:24646"/>
        <dbReference type="ChEBI" id="CHEBI:57597"/>
        <dbReference type="ChEBI" id="CHEBI:57642"/>
        <dbReference type="ChEBI" id="CHEBI:132124"/>
        <dbReference type="EC" id="1.1.5.3"/>
    </reaction>
</comment>
<dbReference type="Gene3D" id="6.10.250.1890">
    <property type="match status" value="1"/>
</dbReference>
<dbReference type="InterPro" id="IPR031656">
    <property type="entry name" value="DAO_C"/>
</dbReference>
<evidence type="ECO:0000256" key="4">
    <source>
        <dbReference type="ARBA" id="ARBA00022827"/>
    </source>
</evidence>
<dbReference type="GO" id="GO:0046168">
    <property type="term" value="P:glycerol-3-phosphate catabolic process"/>
    <property type="evidence" value="ECO:0007669"/>
    <property type="project" value="TreeGrafter"/>
</dbReference>
<proteinExistence type="inferred from homology"/>
<dbReference type="AlphaFoldDB" id="A0A3Q8XN29"/>
<accession>A0A3Q8XN29</accession>
<evidence type="ECO:0000256" key="1">
    <source>
        <dbReference type="ARBA" id="ARBA00001974"/>
    </source>
</evidence>
<dbReference type="Gene3D" id="1.10.8.870">
    <property type="entry name" value="Alpha-glycerophosphate oxidase, cap domain"/>
    <property type="match status" value="1"/>
</dbReference>
<evidence type="ECO:0000256" key="5">
    <source>
        <dbReference type="ARBA" id="ARBA00023002"/>
    </source>
</evidence>
<dbReference type="Proteomes" id="UP000268192">
    <property type="component" value="Chromosome"/>
</dbReference>
<dbReference type="PRINTS" id="PR01001">
    <property type="entry name" value="FADG3PDH"/>
</dbReference>
<dbReference type="PANTHER" id="PTHR11985">
    <property type="entry name" value="GLYCEROL-3-PHOSPHATE DEHYDROGENASE"/>
    <property type="match status" value="1"/>
</dbReference>
<dbReference type="PANTHER" id="PTHR11985:SF15">
    <property type="entry name" value="GLYCEROL-3-PHOSPHATE DEHYDROGENASE, MITOCHONDRIAL"/>
    <property type="match status" value="1"/>
</dbReference>
<evidence type="ECO:0000313" key="10">
    <source>
        <dbReference type="Proteomes" id="UP000268192"/>
    </source>
</evidence>
<dbReference type="InterPro" id="IPR006076">
    <property type="entry name" value="FAD-dep_OxRdtase"/>
</dbReference>
<dbReference type="EMBL" id="CP032509">
    <property type="protein sequence ID" value="AZN71115.1"/>
    <property type="molecule type" value="Genomic_DNA"/>
</dbReference>
<dbReference type="KEGG" id="abaw:D5400_07350"/>
<dbReference type="InterPro" id="IPR000447">
    <property type="entry name" value="G3P_DH_FAD-dep"/>
</dbReference>
<dbReference type="Gene3D" id="3.50.50.60">
    <property type="entry name" value="FAD/NAD(P)-binding domain"/>
    <property type="match status" value="1"/>
</dbReference>
<sequence>MRSGRGSVSGSKAFDIFIVGGGINGCGIARDAVGRGYSVCLAEMNDFASGTSSWSTKLVHGGLRYLEHYEFRLVREALMEREVLWGMAPHIIWPLRFVLPHHKGLRPAWLLRLGLFLYDHIGGRRRLPATKTLDMKRDPAGKPLKPLFSKAFEYSDCWVDDARLVVLNARDAADRGAVIRPRAKLVSARTEKDGWLLTIEDQASGRREDVRARAVVNAAGPWVDQVLSRAVGRNDVHNVRLVKGSHIVVRRLFEHDRCYIFQNADGRIIFAIPYEGDFTLIGTTDLDYEGDPKDAAISQAEIDYLCDAASEYFANPIKRSDVVWTYSGVRPLYDDGASKAQEATRDYVLKRDGANGGPALINVFGGKITTYRRLAESMMDKIAEAIGPKGKPWTAGATLPGGDFDAEGFPEQVRRLKGDYPFLSEQQAHRLVRLYGTRAWKLLGTASQASDLGHHFGADLYELEVAYLIEQEWAQSAEDVLWRRTKLGLKTGAEEAAALDRYMREKRSGISHSAAE</sequence>
<evidence type="ECO:0000259" key="8">
    <source>
        <dbReference type="Pfam" id="PF16901"/>
    </source>
</evidence>
<dbReference type="GO" id="GO:0004368">
    <property type="term" value="F:glycerol-3-phosphate dehydrogenase (quinone) activity"/>
    <property type="evidence" value="ECO:0007669"/>
    <property type="project" value="UniProtKB-EC"/>
</dbReference>
<protein>
    <recommendedName>
        <fullName evidence="6">Glycerol-3-phosphate dehydrogenase</fullName>
        <ecNumber evidence="6">1.1.5.3</ecNumber>
    </recommendedName>
</protein>
<evidence type="ECO:0000256" key="3">
    <source>
        <dbReference type="ARBA" id="ARBA00022630"/>
    </source>
</evidence>
<keyword evidence="10" id="KW-1185">Reference proteome</keyword>
<comment type="similarity">
    <text evidence="2 6">Belongs to the FAD-dependent glycerol-3-phosphate dehydrogenase family.</text>
</comment>
<keyword evidence="3 6" id="KW-0285">Flavoprotein</keyword>
<dbReference type="Gene3D" id="3.30.9.10">
    <property type="entry name" value="D-Amino Acid Oxidase, subunit A, domain 2"/>
    <property type="match status" value="1"/>
</dbReference>
<evidence type="ECO:0000259" key="7">
    <source>
        <dbReference type="Pfam" id="PF01266"/>
    </source>
</evidence>
<feature type="domain" description="FAD dependent oxidoreductase" evidence="7">
    <location>
        <begin position="15"/>
        <end position="371"/>
    </location>
</feature>
<keyword evidence="5 6" id="KW-0560">Oxidoreductase</keyword>
<evidence type="ECO:0000313" key="9">
    <source>
        <dbReference type="EMBL" id="AZN71115.1"/>
    </source>
</evidence>
<comment type="cofactor">
    <cofactor evidence="1 6">
        <name>FAD</name>
        <dbReference type="ChEBI" id="CHEBI:57692"/>
    </cofactor>
</comment>
<organism evidence="9 10">
    <name type="scientific">Georhizobium profundi</name>
    <dbReference type="NCBI Taxonomy" id="2341112"/>
    <lineage>
        <taxon>Bacteria</taxon>
        <taxon>Pseudomonadati</taxon>
        <taxon>Pseudomonadota</taxon>
        <taxon>Alphaproteobacteria</taxon>
        <taxon>Hyphomicrobiales</taxon>
        <taxon>Rhizobiaceae</taxon>
        <taxon>Georhizobium</taxon>
    </lineage>
</organism>
<evidence type="ECO:0000256" key="2">
    <source>
        <dbReference type="ARBA" id="ARBA00007330"/>
    </source>
</evidence>
<dbReference type="SUPFAM" id="SSF54373">
    <property type="entry name" value="FAD-linked reductases, C-terminal domain"/>
    <property type="match status" value="1"/>
</dbReference>
<evidence type="ECO:0000256" key="6">
    <source>
        <dbReference type="RuleBase" id="RU361217"/>
    </source>
</evidence>
<dbReference type="Pfam" id="PF16901">
    <property type="entry name" value="DAO_C"/>
    <property type="match status" value="1"/>
</dbReference>
<dbReference type="InterPro" id="IPR036188">
    <property type="entry name" value="FAD/NAD-bd_sf"/>
</dbReference>